<comment type="caution">
    <text evidence="2">The sequence shown here is derived from an EMBL/GenBank/DDBJ whole genome shotgun (WGS) entry which is preliminary data.</text>
</comment>
<organism evidence="2 3">
    <name type="scientific">Pseudoglutamicibacter albus DNF00011</name>
    <dbReference type="NCBI Taxonomy" id="1401063"/>
    <lineage>
        <taxon>Bacteria</taxon>
        <taxon>Bacillati</taxon>
        <taxon>Actinomycetota</taxon>
        <taxon>Actinomycetes</taxon>
        <taxon>Micrococcales</taxon>
        <taxon>Micrococcaceae</taxon>
        <taxon>Pseudoglutamicibacter</taxon>
    </lineage>
</organism>
<gene>
    <name evidence="2" type="ORF">HMPREF2128_10550</name>
</gene>
<accession>A0A095ZLK7</accession>
<sequence>MLSLGIRYENIHAPNEELDDGNFFVTFSAYEDKRSYFGPGSSKAIQTVDSNSTDDGMLVLERKDNGYDSQPHSYPAGPKQTL</sequence>
<dbReference type="EMBL" id="JRNH01000032">
    <property type="protein sequence ID" value="KGF19497.1"/>
    <property type="molecule type" value="Genomic_DNA"/>
</dbReference>
<protein>
    <submittedName>
        <fullName evidence="2">Uncharacterized protein</fullName>
    </submittedName>
</protein>
<name>A0A095ZLK7_9MICC</name>
<feature type="region of interest" description="Disordered" evidence="1">
    <location>
        <begin position="63"/>
        <end position="82"/>
    </location>
</feature>
<proteinExistence type="predicted"/>
<dbReference type="Proteomes" id="UP000053528">
    <property type="component" value="Unassembled WGS sequence"/>
</dbReference>
<evidence type="ECO:0000256" key="1">
    <source>
        <dbReference type="SAM" id="MobiDB-lite"/>
    </source>
</evidence>
<dbReference type="AlphaFoldDB" id="A0A095ZLK7"/>
<reference evidence="2 3" key="1">
    <citation type="submission" date="2014-07" db="EMBL/GenBank/DDBJ databases">
        <authorList>
            <person name="McCorrison J."/>
            <person name="Sanka R."/>
            <person name="Torralba M."/>
            <person name="Gillis M."/>
            <person name="Haft D.H."/>
            <person name="Methe B."/>
            <person name="Sutton G."/>
            <person name="Nelson K.E."/>
        </authorList>
    </citation>
    <scope>NUCLEOTIDE SEQUENCE [LARGE SCALE GENOMIC DNA]</scope>
    <source>
        <strain evidence="2 3">DNF00011</strain>
    </source>
</reference>
<evidence type="ECO:0000313" key="2">
    <source>
        <dbReference type="EMBL" id="KGF19497.1"/>
    </source>
</evidence>
<evidence type="ECO:0000313" key="3">
    <source>
        <dbReference type="Proteomes" id="UP000053528"/>
    </source>
</evidence>